<dbReference type="OrthoDB" id="5880145at2"/>
<dbReference type="EMBL" id="QVMU01000027">
    <property type="protein sequence ID" value="RJX66569.1"/>
    <property type="molecule type" value="Genomic_DNA"/>
</dbReference>
<evidence type="ECO:0000313" key="2">
    <source>
        <dbReference type="Proteomes" id="UP000273252"/>
    </source>
</evidence>
<gene>
    <name evidence="1" type="ORF">DZ860_20030</name>
</gene>
<evidence type="ECO:0000313" key="1">
    <source>
        <dbReference type="EMBL" id="RJX66569.1"/>
    </source>
</evidence>
<dbReference type="RefSeq" id="WP_120034671.1">
    <property type="nucleotide sequence ID" value="NZ_QVMU01000027.1"/>
</dbReference>
<sequence length="67" mass="7554">MDLHACTIVLTDHSKLICKTVEQSLGMIEHHGQSRINQILIDAYDGQSVHSYQNLSIEESIESLMDL</sequence>
<comment type="caution">
    <text evidence="1">The sequence shown here is derived from an EMBL/GenBank/DDBJ whole genome shotgun (WGS) entry which is preliminary data.</text>
</comment>
<organism evidence="1 2">
    <name type="scientific">Vibrio sinensis</name>
    <dbReference type="NCBI Taxonomy" id="2302434"/>
    <lineage>
        <taxon>Bacteria</taxon>
        <taxon>Pseudomonadati</taxon>
        <taxon>Pseudomonadota</taxon>
        <taxon>Gammaproteobacteria</taxon>
        <taxon>Vibrionales</taxon>
        <taxon>Vibrionaceae</taxon>
        <taxon>Vibrio</taxon>
    </lineage>
</organism>
<dbReference type="Proteomes" id="UP000273252">
    <property type="component" value="Unassembled WGS sequence"/>
</dbReference>
<proteinExistence type="predicted"/>
<accession>A0A3A6QIP7</accession>
<protein>
    <submittedName>
        <fullName evidence="1">Uncharacterized protein</fullName>
    </submittedName>
</protein>
<reference evidence="1 2" key="1">
    <citation type="submission" date="2018-08" db="EMBL/GenBank/DDBJ databases">
        <title>Vibrio isolated from the Eastern China Marginal Seas.</title>
        <authorList>
            <person name="Li Y."/>
        </authorList>
    </citation>
    <scope>NUCLEOTIDE SEQUENCE [LARGE SCALE GENOMIC DNA]</scope>
    <source>
        <strain evidence="1 2">BEI233</strain>
    </source>
</reference>
<keyword evidence="2" id="KW-1185">Reference proteome</keyword>
<name>A0A3A6QIP7_9VIBR</name>
<dbReference type="AlphaFoldDB" id="A0A3A6QIP7"/>